<dbReference type="Proteomes" id="UP000789752">
    <property type="component" value="Unassembled WGS sequence"/>
</dbReference>
<keyword evidence="2" id="KW-1185">Reference proteome</keyword>
<dbReference type="EMBL" id="CAJQYY010000034">
    <property type="protein sequence ID" value="CAG4920402.1"/>
    <property type="molecule type" value="Genomic_DNA"/>
</dbReference>
<organism evidence="1 2">
    <name type="scientific">Paraburkholderia gardini</name>
    <dbReference type="NCBI Taxonomy" id="2823469"/>
    <lineage>
        <taxon>Bacteria</taxon>
        <taxon>Pseudomonadati</taxon>
        <taxon>Pseudomonadota</taxon>
        <taxon>Betaproteobacteria</taxon>
        <taxon>Burkholderiales</taxon>
        <taxon>Burkholderiaceae</taxon>
        <taxon>Paraburkholderia</taxon>
    </lineage>
</organism>
<protein>
    <submittedName>
        <fullName evidence="1">Uncharacterized protein</fullName>
    </submittedName>
</protein>
<sequence length="83" mass="9515">MKSAKLTPEQHADELERWAIESTQPHRPGMAFITSTYGERVEATYQTDLRKVTWKINGRSATKEQVVRAIADADRRPAPSRIY</sequence>
<reference evidence="1 2" key="1">
    <citation type="submission" date="2021-04" db="EMBL/GenBank/DDBJ databases">
        <authorList>
            <person name="Vanwijnsberghe S."/>
        </authorList>
    </citation>
    <scope>NUCLEOTIDE SEQUENCE [LARGE SCALE GENOMIC DNA]</scope>
    <source>
        <strain evidence="1 2">LMG 32171</strain>
    </source>
</reference>
<accession>A0ABM8U9W8</accession>
<evidence type="ECO:0000313" key="1">
    <source>
        <dbReference type="EMBL" id="CAG4920402.1"/>
    </source>
</evidence>
<gene>
    <name evidence="1" type="ORF">R54767_04711</name>
</gene>
<dbReference type="RefSeq" id="WP_228982858.1">
    <property type="nucleotide sequence ID" value="NZ_CAJQYY010000034.1"/>
</dbReference>
<comment type="caution">
    <text evidence="1">The sequence shown here is derived from an EMBL/GenBank/DDBJ whole genome shotgun (WGS) entry which is preliminary data.</text>
</comment>
<proteinExistence type="predicted"/>
<evidence type="ECO:0000313" key="2">
    <source>
        <dbReference type="Proteomes" id="UP000789752"/>
    </source>
</evidence>
<name>A0ABM8U9W8_9BURK</name>